<dbReference type="PANTHER" id="PTHR32322">
    <property type="entry name" value="INNER MEMBRANE TRANSPORTER"/>
    <property type="match status" value="1"/>
</dbReference>
<feature type="domain" description="EamA" evidence="6">
    <location>
        <begin position="12"/>
        <end position="150"/>
    </location>
</feature>
<dbReference type="SUPFAM" id="SSF103481">
    <property type="entry name" value="Multidrug resistance efflux transporter EmrE"/>
    <property type="match status" value="2"/>
</dbReference>
<evidence type="ECO:0000256" key="3">
    <source>
        <dbReference type="ARBA" id="ARBA00022989"/>
    </source>
</evidence>
<dbReference type="Proteomes" id="UP001156627">
    <property type="component" value="Unassembled WGS sequence"/>
</dbReference>
<feature type="transmembrane region" description="Helical" evidence="5">
    <location>
        <begin position="131"/>
        <end position="150"/>
    </location>
</feature>
<dbReference type="Pfam" id="PF00892">
    <property type="entry name" value="EamA"/>
    <property type="match status" value="2"/>
</dbReference>
<keyword evidence="3 5" id="KW-1133">Transmembrane helix</keyword>
<feature type="transmembrane region" description="Helical" evidence="5">
    <location>
        <begin position="12"/>
        <end position="34"/>
    </location>
</feature>
<evidence type="ECO:0000256" key="4">
    <source>
        <dbReference type="ARBA" id="ARBA00023136"/>
    </source>
</evidence>
<dbReference type="RefSeq" id="WP_284330933.1">
    <property type="nucleotide sequence ID" value="NZ_BSOA01000006.1"/>
</dbReference>
<proteinExistence type="predicted"/>
<feature type="transmembrane region" description="Helical" evidence="5">
    <location>
        <begin position="253"/>
        <end position="271"/>
    </location>
</feature>
<gene>
    <name evidence="7" type="ORF">GCM10007898_10530</name>
</gene>
<feature type="transmembrane region" description="Helical" evidence="5">
    <location>
        <begin position="102"/>
        <end position="124"/>
    </location>
</feature>
<evidence type="ECO:0000259" key="6">
    <source>
        <dbReference type="Pfam" id="PF00892"/>
    </source>
</evidence>
<name>A0ABQ5X786_9GAMM</name>
<feature type="domain" description="EamA" evidence="6">
    <location>
        <begin position="165"/>
        <end position="295"/>
    </location>
</feature>
<dbReference type="InterPro" id="IPR037185">
    <property type="entry name" value="EmrE-like"/>
</dbReference>
<evidence type="ECO:0000313" key="7">
    <source>
        <dbReference type="EMBL" id="GLQ87487.1"/>
    </source>
</evidence>
<comment type="subcellular location">
    <subcellularLocation>
        <location evidence="1">Membrane</location>
        <topology evidence="1">Multi-pass membrane protein</topology>
    </subcellularLocation>
</comment>
<dbReference type="InterPro" id="IPR000620">
    <property type="entry name" value="EamA_dom"/>
</dbReference>
<comment type="caution">
    <text evidence="7">The sequence shown here is derived from an EMBL/GenBank/DDBJ whole genome shotgun (WGS) entry which is preliminary data.</text>
</comment>
<dbReference type="PANTHER" id="PTHR32322:SF9">
    <property type="entry name" value="AMINO-ACID METABOLITE EFFLUX PUMP-RELATED"/>
    <property type="match status" value="1"/>
</dbReference>
<feature type="transmembrane region" description="Helical" evidence="5">
    <location>
        <begin position="194"/>
        <end position="211"/>
    </location>
</feature>
<accession>A0ABQ5X786</accession>
<keyword evidence="8" id="KW-1185">Reference proteome</keyword>
<protein>
    <submittedName>
        <fullName evidence="7">Membrane protein</fullName>
    </submittedName>
</protein>
<feature type="transmembrane region" description="Helical" evidence="5">
    <location>
        <begin position="73"/>
        <end position="96"/>
    </location>
</feature>
<evidence type="ECO:0000256" key="5">
    <source>
        <dbReference type="SAM" id="Phobius"/>
    </source>
</evidence>
<organism evidence="7 8">
    <name type="scientific">Dyella flagellata</name>
    <dbReference type="NCBI Taxonomy" id="1867833"/>
    <lineage>
        <taxon>Bacteria</taxon>
        <taxon>Pseudomonadati</taxon>
        <taxon>Pseudomonadota</taxon>
        <taxon>Gammaproteobacteria</taxon>
        <taxon>Lysobacterales</taxon>
        <taxon>Rhodanobacteraceae</taxon>
        <taxon>Dyella</taxon>
    </lineage>
</organism>
<evidence type="ECO:0000313" key="8">
    <source>
        <dbReference type="Proteomes" id="UP001156627"/>
    </source>
</evidence>
<evidence type="ECO:0000256" key="2">
    <source>
        <dbReference type="ARBA" id="ARBA00022692"/>
    </source>
</evidence>
<dbReference type="EMBL" id="BSOA01000006">
    <property type="protein sequence ID" value="GLQ87487.1"/>
    <property type="molecule type" value="Genomic_DNA"/>
</dbReference>
<feature type="transmembrane region" description="Helical" evidence="5">
    <location>
        <begin position="162"/>
        <end position="182"/>
    </location>
</feature>
<feature type="transmembrane region" description="Helical" evidence="5">
    <location>
        <begin position="223"/>
        <end position="246"/>
    </location>
</feature>
<feature type="transmembrane region" description="Helical" evidence="5">
    <location>
        <begin position="283"/>
        <end position="301"/>
    </location>
</feature>
<sequence length="318" mass="33794">MPAAKTSPDFAAYLLLFGVGIIWGGQFLFNAQAINYFSPVTIAASRVLIGALTLTVIAWLVPEKAKSSAQRPATTWLLLIAVALFEAVLPLFLIAWGQQHVASSVTAVIVGSVPIVTLILSVLLGSQKSRFSAASGASVALGFVGIIVLVRPDAGGISLQSLIYQLAIFAGVVSFGMSLTLFEKLPQGTPIRSARNVLSLASVPLVIAACLEDKPWLLTWNWHTLMPILVLGVVSSGIAYYMYGLLIQRSGPVFTSISNFIVPVVGVLLGVLVRDEPFGKKEWLALALIVGALIVNELKAFSKPRWNAGKAPQSEKTG</sequence>
<keyword evidence="2 5" id="KW-0812">Transmembrane</keyword>
<feature type="transmembrane region" description="Helical" evidence="5">
    <location>
        <begin position="40"/>
        <end position="61"/>
    </location>
</feature>
<keyword evidence="4 5" id="KW-0472">Membrane</keyword>
<evidence type="ECO:0000256" key="1">
    <source>
        <dbReference type="ARBA" id="ARBA00004141"/>
    </source>
</evidence>
<dbReference type="InterPro" id="IPR050638">
    <property type="entry name" value="AA-Vitamin_Transporters"/>
</dbReference>
<reference evidence="8" key="1">
    <citation type="journal article" date="2019" name="Int. J. Syst. Evol. Microbiol.">
        <title>The Global Catalogue of Microorganisms (GCM) 10K type strain sequencing project: providing services to taxonomists for standard genome sequencing and annotation.</title>
        <authorList>
            <consortium name="The Broad Institute Genomics Platform"/>
            <consortium name="The Broad Institute Genome Sequencing Center for Infectious Disease"/>
            <person name="Wu L."/>
            <person name="Ma J."/>
        </authorList>
    </citation>
    <scope>NUCLEOTIDE SEQUENCE [LARGE SCALE GENOMIC DNA]</scope>
    <source>
        <strain evidence="8">NBRC 111981</strain>
    </source>
</reference>